<keyword evidence="2" id="KW-1185">Reference proteome</keyword>
<evidence type="ECO:0000313" key="2">
    <source>
        <dbReference type="Proteomes" id="UP000595095"/>
    </source>
</evidence>
<evidence type="ECO:0000313" key="1">
    <source>
        <dbReference type="EMBL" id="QPG06934.1"/>
    </source>
</evidence>
<reference evidence="1 2" key="1">
    <citation type="submission" date="2020-11" db="EMBL/GenBank/DDBJ databases">
        <title>Complete genome sequence for Salinimonas sp. strain G2-b.</title>
        <authorList>
            <person name="Park S.-J."/>
        </authorList>
    </citation>
    <scope>NUCLEOTIDE SEQUENCE [LARGE SCALE GENOMIC DNA]</scope>
    <source>
        <strain evidence="1 2">G2-b</strain>
    </source>
</reference>
<gene>
    <name evidence="1" type="ORF">IT774_07475</name>
</gene>
<dbReference type="AlphaFoldDB" id="A0A7S9HE79"/>
<dbReference type="Proteomes" id="UP000595095">
    <property type="component" value="Chromosome"/>
</dbReference>
<dbReference type="KEGG" id="smaa:IT774_07475"/>
<sequence length="169" mass="19491">MYESQPNYSRYFAINIKNGVADLILNAFNESKQNIIDRVALKHRELTGTLAGFRYKREAYSHQNVKAPGFKFKPLHPSLVNEFTDHLDEWQRHEARQLSAESVIIAALNKMKTVADLYHLLPDCVHSALPDKGEDYSTLSQEAIDEFKHQHEEELKLIKLQLVLNTMKA</sequence>
<protein>
    <submittedName>
        <fullName evidence="1">Uncharacterized protein</fullName>
    </submittedName>
</protein>
<proteinExistence type="predicted"/>
<dbReference type="EMBL" id="CP064795">
    <property type="protein sequence ID" value="QPG06934.1"/>
    <property type="molecule type" value="Genomic_DNA"/>
</dbReference>
<organism evidence="1 2">
    <name type="scientific">Salinimonas marina</name>
    <dbReference type="NCBI Taxonomy" id="2785918"/>
    <lineage>
        <taxon>Bacteria</taxon>
        <taxon>Pseudomonadati</taxon>
        <taxon>Pseudomonadota</taxon>
        <taxon>Gammaproteobacteria</taxon>
        <taxon>Alteromonadales</taxon>
        <taxon>Alteromonadaceae</taxon>
        <taxon>Alteromonas/Salinimonas group</taxon>
        <taxon>Salinimonas</taxon>
    </lineage>
</organism>
<name>A0A7S9HE79_9ALTE</name>
<dbReference type="RefSeq" id="WP_195812006.1">
    <property type="nucleotide sequence ID" value="NZ_CP064795.1"/>
</dbReference>
<accession>A0A7S9HE79</accession>